<gene>
    <name evidence="2" type="primary">ATJ39</name>
    <name evidence="2" type="ORF">MA16_Dca000535</name>
</gene>
<reference evidence="2 3" key="2">
    <citation type="journal article" date="2017" name="Nature">
        <title>The Apostasia genome and the evolution of orchids.</title>
        <authorList>
            <person name="Zhang G.Q."/>
            <person name="Liu K.W."/>
            <person name="Li Z."/>
            <person name="Lohaus R."/>
            <person name="Hsiao Y.Y."/>
            <person name="Niu S.C."/>
            <person name="Wang J.Y."/>
            <person name="Lin Y.C."/>
            <person name="Xu Q."/>
            <person name="Chen L.J."/>
            <person name="Yoshida K."/>
            <person name="Fujiwara S."/>
            <person name="Wang Z.W."/>
            <person name="Zhang Y.Q."/>
            <person name="Mitsuda N."/>
            <person name="Wang M."/>
            <person name="Liu G.H."/>
            <person name="Pecoraro L."/>
            <person name="Huang H.X."/>
            <person name="Xiao X.J."/>
            <person name="Lin M."/>
            <person name="Wu X.Y."/>
            <person name="Wu W.L."/>
            <person name="Chen Y.Y."/>
            <person name="Chang S.B."/>
            <person name="Sakamoto S."/>
            <person name="Ohme-Takagi M."/>
            <person name="Yagi M."/>
            <person name="Zeng S.J."/>
            <person name="Shen C.Y."/>
            <person name="Yeh C.M."/>
            <person name="Luo Y.B."/>
            <person name="Tsai W.C."/>
            <person name="Van de Peer Y."/>
            <person name="Liu Z.J."/>
        </authorList>
    </citation>
    <scope>NUCLEOTIDE SEQUENCE [LARGE SCALE GENOMIC DNA]</scope>
    <source>
        <tissue evidence="2">The whole plant</tissue>
    </source>
</reference>
<proteinExistence type="predicted"/>
<evidence type="ECO:0000313" key="3">
    <source>
        <dbReference type="Proteomes" id="UP000233837"/>
    </source>
</evidence>
<dbReference type="EMBL" id="KZ502442">
    <property type="protein sequence ID" value="PKU79191.1"/>
    <property type="molecule type" value="Genomic_DNA"/>
</dbReference>
<dbReference type="InterPro" id="IPR001623">
    <property type="entry name" value="DnaJ_domain"/>
</dbReference>
<dbReference type="GO" id="GO:0042026">
    <property type="term" value="P:protein refolding"/>
    <property type="evidence" value="ECO:0007669"/>
    <property type="project" value="TreeGrafter"/>
</dbReference>
<sequence length="250" mass="28323">MQIPNPPLLPCYSTSSPSLTFPHRFFNPTQLPPPPLHAPSSLLSLRRDGLFSSKGRGVARLRASARESPYEVLGVPSSVTPEEIKKAYRRLALKYHPDVNKEPNAQEKFMRIKHAYNTLLGSGTHSKFGYSANKSKNQRSQQASQEEEFYGLADFFRDLQVEFQNWEAGINSEEKPKSLWEELADIGEEFVEFLEKELNIYDSGTEAEENHFSENSKNEFKAKGNKETSIEDNIDEIEAALAQLKKNLGL</sequence>
<dbReference type="PROSITE" id="PS50076">
    <property type="entry name" value="DNAJ_2"/>
    <property type="match status" value="1"/>
</dbReference>
<dbReference type="Gene3D" id="1.10.287.110">
    <property type="entry name" value="DnaJ domain"/>
    <property type="match status" value="1"/>
</dbReference>
<dbReference type="CDD" id="cd06257">
    <property type="entry name" value="DnaJ"/>
    <property type="match status" value="1"/>
</dbReference>
<accession>A0A2I0WU59</accession>
<dbReference type="Proteomes" id="UP000233837">
    <property type="component" value="Unassembled WGS sequence"/>
</dbReference>
<name>A0A2I0WU59_9ASPA</name>
<keyword evidence="3" id="KW-1185">Reference proteome</keyword>
<evidence type="ECO:0000313" key="2">
    <source>
        <dbReference type="EMBL" id="PKU79191.1"/>
    </source>
</evidence>
<protein>
    <submittedName>
        <fullName evidence="2">Chaperone protein dnaJ 39</fullName>
    </submittedName>
</protein>
<dbReference type="GO" id="GO:0005783">
    <property type="term" value="C:endoplasmic reticulum"/>
    <property type="evidence" value="ECO:0007669"/>
    <property type="project" value="UniProtKB-ARBA"/>
</dbReference>
<dbReference type="AlphaFoldDB" id="A0A2I0WU59"/>
<reference evidence="2 3" key="1">
    <citation type="journal article" date="2016" name="Sci. Rep.">
        <title>The Dendrobium catenatum Lindl. genome sequence provides insights into polysaccharide synthase, floral development and adaptive evolution.</title>
        <authorList>
            <person name="Zhang G.Q."/>
            <person name="Xu Q."/>
            <person name="Bian C."/>
            <person name="Tsai W.C."/>
            <person name="Yeh C.M."/>
            <person name="Liu K.W."/>
            <person name="Yoshida K."/>
            <person name="Zhang L.S."/>
            <person name="Chang S.B."/>
            <person name="Chen F."/>
            <person name="Shi Y."/>
            <person name="Su Y.Y."/>
            <person name="Zhang Y.Q."/>
            <person name="Chen L.J."/>
            <person name="Yin Y."/>
            <person name="Lin M."/>
            <person name="Huang H."/>
            <person name="Deng H."/>
            <person name="Wang Z.W."/>
            <person name="Zhu S.L."/>
            <person name="Zhao X."/>
            <person name="Deng C."/>
            <person name="Niu S.C."/>
            <person name="Huang J."/>
            <person name="Wang M."/>
            <person name="Liu G.H."/>
            <person name="Yang H.J."/>
            <person name="Xiao X.J."/>
            <person name="Hsiao Y.Y."/>
            <person name="Wu W.L."/>
            <person name="Chen Y.Y."/>
            <person name="Mitsuda N."/>
            <person name="Ohme-Takagi M."/>
            <person name="Luo Y.B."/>
            <person name="Van de Peer Y."/>
            <person name="Liu Z.J."/>
        </authorList>
    </citation>
    <scope>NUCLEOTIDE SEQUENCE [LARGE SCALE GENOMIC DNA]</scope>
    <source>
        <tissue evidence="2">The whole plant</tissue>
    </source>
</reference>
<feature type="domain" description="J" evidence="1">
    <location>
        <begin position="68"/>
        <end position="134"/>
    </location>
</feature>
<dbReference type="PRINTS" id="PR00625">
    <property type="entry name" value="JDOMAIN"/>
</dbReference>
<evidence type="ECO:0000259" key="1">
    <source>
        <dbReference type="PROSITE" id="PS50076"/>
    </source>
</evidence>
<organism evidence="2 3">
    <name type="scientific">Dendrobium catenatum</name>
    <dbReference type="NCBI Taxonomy" id="906689"/>
    <lineage>
        <taxon>Eukaryota</taxon>
        <taxon>Viridiplantae</taxon>
        <taxon>Streptophyta</taxon>
        <taxon>Embryophyta</taxon>
        <taxon>Tracheophyta</taxon>
        <taxon>Spermatophyta</taxon>
        <taxon>Magnoliopsida</taxon>
        <taxon>Liliopsida</taxon>
        <taxon>Asparagales</taxon>
        <taxon>Orchidaceae</taxon>
        <taxon>Epidendroideae</taxon>
        <taxon>Malaxideae</taxon>
        <taxon>Dendrobiinae</taxon>
        <taxon>Dendrobium</taxon>
    </lineage>
</organism>
<dbReference type="PANTHER" id="PTHR43096:SF61">
    <property type="entry name" value="CHAPERONE DNAJ-DOMAIN SUPERFAMILY PROTEIN"/>
    <property type="match status" value="1"/>
</dbReference>
<dbReference type="PANTHER" id="PTHR43096">
    <property type="entry name" value="DNAJ HOMOLOG 1, MITOCHONDRIAL-RELATED"/>
    <property type="match status" value="1"/>
</dbReference>
<dbReference type="InterPro" id="IPR036869">
    <property type="entry name" value="J_dom_sf"/>
</dbReference>
<dbReference type="GO" id="GO:0051082">
    <property type="term" value="F:unfolded protein binding"/>
    <property type="evidence" value="ECO:0007669"/>
    <property type="project" value="TreeGrafter"/>
</dbReference>
<dbReference type="Pfam" id="PF00226">
    <property type="entry name" value="DnaJ"/>
    <property type="match status" value="1"/>
</dbReference>
<dbReference type="SMART" id="SM00271">
    <property type="entry name" value="DnaJ"/>
    <property type="match status" value="1"/>
</dbReference>
<dbReference type="STRING" id="906689.A0A2I0WU59"/>
<dbReference type="SUPFAM" id="SSF46565">
    <property type="entry name" value="Chaperone J-domain"/>
    <property type="match status" value="1"/>
</dbReference>